<keyword evidence="2" id="KW-0812">Transmembrane</keyword>
<sequence>MHAANAQTRIDLAGRQRMLTQQMTKAVCLALPGKADAQWREQALAAAVTFEETLQGLRAGSPEAGLAPAQTPQERAALETVQEVSAAFTASVKQLASRDLHTVAMQIMIARNLAVLARMNEAVGVIEATAGRGYSNPVVAATINQAGRQRMLTQRMAKNLCLIAVELDRERSLKDLSQSAALFSETLEGLLHGNAAANLLAPPTPRIAAKLEQVSDMWRSLHPAIAQVQAQGTIGEAELQDTVAQLDAILVEMNAAVTLWAAYSGSF</sequence>
<reference evidence="6 7" key="1">
    <citation type="submission" date="2016-11" db="EMBL/GenBank/DDBJ databases">
        <title>Complete genome sequence of Sulfitobacter sp. AM1-D1, a toxic bacteria associated with marine dinoflagellate Alexandrium minutum in East China Sea.</title>
        <authorList>
            <person name="Yang Q."/>
            <person name="Zhang X."/>
            <person name="Tian X."/>
        </authorList>
    </citation>
    <scope>NUCLEOTIDE SEQUENCE [LARGE SCALE GENOMIC DNA]</scope>
    <source>
        <strain evidence="6 7">AM1-D1</strain>
    </source>
</reference>
<feature type="domain" description="NarX-like N-terminal" evidence="5">
    <location>
        <begin position="139"/>
        <end position="234"/>
    </location>
</feature>
<name>A0A1J0WHP2_9RHOB</name>
<evidence type="ECO:0000256" key="4">
    <source>
        <dbReference type="ARBA" id="ARBA00023136"/>
    </source>
</evidence>
<evidence type="ECO:0000313" key="6">
    <source>
        <dbReference type="EMBL" id="APE43841.1"/>
    </source>
</evidence>
<organism evidence="6 7">
    <name type="scientific">Sulfitobacter alexandrii</name>
    <dbReference type="NCBI Taxonomy" id="1917485"/>
    <lineage>
        <taxon>Bacteria</taxon>
        <taxon>Pseudomonadati</taxon>
        <taxon>Pseudomonadota</taxon>
        <taxon>Alphaproteobacteria</taxon>
        <taxon>Rhodobacterales</taxon>
        <taxon>Roseobacteraceae</taxon>
        <taxon>Sulfitobacter</taxon>
    </lineage>
</organism>
<keyword evidence="3" id="KW-1133">Transmembrane helix</keyword>
<dbReference type="InterPro" id="IPR029095">
    <property type="entry name" value="NarX-like_N"/>
</dbReference>
<dbReference type="Proteomes" id="UP000181897">
    <property type="component" value="Chromosome"/>
</dbReference>
<evidence type="ECO:0000259" key="5">
    <source>
        <dbReference type="Pfam" id="PF13675"/>
    </source>
</evidence>
<dbReference type="Gene3D" id="1.20.120.960">
    <property type="entry name" value="Histidine kinase NarX, sensor domain"/>
    <property type="match status" value="1"/>
</dbReference>
<evidence type="ECO:0000313" key="7">
    <source>
        <dbReference type="Proteomes" id="UP000181897"/>
    </source>
</evidence>
<gene>
    <name evidence="6" type="ORF">BOO69_10760</name>
</gene>
<dbReference type="InterPro" id="IPR042295">
    <property type="entry name" value="NarX-like_N_sf"/>
</dbReference>
<proteinExistence type="predicted"/>
<evidence type="ECO:0000256" key="1">
    <source>
        <dbReference type="ARBA" id="ARBA00004141"/>
    </source>
</evidence>
<dbReference type="Pfam" id="PF13675">
    <property type="entry name" value="PilJ"/>
    <property type="match status" value="2"/>
</dbReference>
<evidence type="ECO:0000256" key="2">
    <source>
        <dbReference type="ARBA" id="ARBA00022692"/>
    </source>
</evidence>
<dbReference type="STRING" id="1917485.BOO69_10760"/>
<feature type="domain" description="NarX-like N-terminal" evidence="5">
    <location>
        <begin position="8"/>
        <end position="83"/>
    </location>
</feature>
<dbReference type="GO" id="GO:0016020">
    <property type="term" value="C:membrane"/>
    <property type="evidence" value="ECO:0007669"/>
    <property type="project" value="UniProtKB-SubCell"/>
</dbReference>
<comment type="subcellular location">
    <subcellularLocation>
        <location evidence="1">Membrane</location>
        <topology evidence="1">Multi-pass membrane protein</topology>
    </subcellularLocation>
</comment>
<dbReference type="KEGG" id="suam:BOO69_10760"/>
<keyword evidence="4" id="KW-0472">Membrane</keyword>
<dbReference type="EMBL" id="CP018076">
    <property type="protein sequence ID" value="APE43841.1"/>
    <property type="molecule type" value="Genomic_DNA"/>
</dbReference>
<evidence type="ECO:0000256" key="3">
    <source>
        <dbReference type="ARBA" id="ARBA00022989"/>
    </source>
</evidence>
<accession>A0A1J0WHP2</accession>
<keyword evidence="7" id="KW-1185">Reference proteome</keyword>
<dbReference type="AlphaFoldDB" id="A0A1J0WHP2"/>
<protein>
    <recommendedName>
        <fullName evidence="5">NarX-like N-terminal domain-containing protein</fullName>
    </recommendedName>
</protein>